<dbReference type="GO" id="GO:0030154">
    <property type="term" value="P:cell differentiation"/>
    <property type="evidence" value="ECO:0007669"/>
    <property type="project" value="UniProtKB-KW"/>
</dbReference>
<dbReference type="GeneTree" id="ENSGT00940000157035"/>
<dbReference type="InterPro" id="IPR027417">
    <property type="entry name" value="P-loop_NTPase"/>
</dbReference>
<evidence type="ECO:0000256" key="7">
    <source>
        <dbReference type="ARBA" id="ARBA00022741"/>
    </source>
</evidence>
<keyword evidence="5" id="KW-0217">Developmental protein</keyword>
<dbReference type="GO" id="GO:0005524">
    <property type="term" value="F:ATP binding"/>
    <property type="evidence" value="ECO:0007669"/>
    <property type="project" value="UniProtKB-KW"/>
</dbReference>
<reference evidence="21" key="1">
    <citation type="submission" date="2025-08" db="UniProtKB">
        <authorList>
            <consortium name="Ensembl"/>
        </authorList>
    </citation>
    <scope>IDENTIFICATION</scope>
</reference>
<dbReference type="PANTHER" id="PTHR18934:SF113">
    <property type="entry name" value="ATP-DEPENDENT RNA HELICASE TDRD9"/>
    <property type="match status" value="1"/>
</dbReference>
<dbReference type="AlphaFoldDB" id="A0A8C7HQR7"/>
<evidence type="ECO:0000256" key="12">
    <source>
        <dbReference type="ARBA" id="ARBA00022871"/>
    </source>
</evidence>
<dbReference type="GO" id="GO:0003724">
    <property type="term" value="F:RNA helicase activity"/>
    <property type="evidence" value="ECO:0007669"/>
    <property type="project" value="UniProtKB-EC"/>
</dbReference>
<evidence type="ECO:0000313" key="22">
    <source>
        <dbReference type="Proteomes" id="UP000694557"/>
    </source>
</evidence>
<keyword evidence="15" id="KW-0469">Meiosis</keyword>
<dbReference type="InterPro" id="IPR001650">
    <property type="entry name" value="Helicase_C-like"/>
</dbReference>
<comment type="catalytic activity">
    <reaction evidence="16">
        <text>ATP + H2O = ADP + phosphate + H(+)</text>
        <dbReference type="Rhea" id="RHEA:13065"/>
        <dbReference type="ChEBI" id="CHEBI:15377"/>
        <dbReference type="ChEBI" id="CHEBI:15378"/>
        <dbReference type="ChEBI" id="CHEBI:30616"/>
        <dbReference type="ChEBI" id="CHEBI:43474"/>
        <dbReference type="ChEBI" id="CHEBI:456216"/>
        <dbReference type="EC" id="3.6.4.13"/>
    </reaction>
</comment>
<dbReference type="GO" id="GO:0005737">
    <property type="term" value="C:cytoplasm"/>
    <property type="evidence" value="ECO:0007669"/>
    <property type="project" value="UniProtKB-SubCell"/>
</dbReference>
<feature type="domain" description="Helicase ATP-binding" evidence="19">
    <location>
        <begin position="37"/>
        <end position="189"/>
    </location>
</feature>
<dbReference type="EC" id="3.6.4.13" evidence="4"/>
<dbReference type="FunFam" id="1.20.120.1080:FF:000081">
    <property type="entry name" value="Tudor domain containing 9"/>
    <property type="match status" value="1"/>
</dbReference>
<dbReference type="FunFam" id="3.40.50.300:FF:001113">
    <property type="entry name" value="ATP-dependent RNA helicase TDRD9"/>
    <property type="match status" value="1"/>
</dbReference>
<evidence type="ECO:0000259" key="19">
    <source>
        <dbReference type="PROSITE" id="PS51192"/>
    </source>
</evidence>
<evidence type="ECO:0000256" key="1">
    <source>
        <dbReference type="ARBA" id="ARBA00004123"/>
    </source>
</evidence>
<keyword evidence="11" id="KW-0067">ATP-binding</keyword>
<dbReference type="SMART" id="SM00487">
    <property type="entry name" value="DEXDc"/>
    <property type="match status" value="1"/>
</dbReference>
<evidence type="ECO:0000256" key="15">
    <source>
        <dbReference type="ARBA" id="ARBA00023254"/>
    </source>
</evidence>
<evidence type="ECO:0000256" key="3">
    <source>
        <dbReference type="ARBA" id="ARBA00008792"/>
    </source>
</evidence>
<evidence type="ECO:0000259" key="20">
    <source>
        <dbReference type="PROSITE" id="PS51194"/>
    </source>
</evidence>
<evidence type="ECO:0000256" key="13">
    <source>
        <dbReference type="ARBA" id="ARBA00023158"/>
    </source>
</evidence>
<dbReference type="PROSITE" id="PS00690">
    <property type="entry name" value="DEAH_ATP_HELICASE"/>
    <property type="match status" value="1"/>
</dbReference>
<dbReference type="PROSITE" id="PS51192">
    <property type="entry name" value="HELICASE_ATP_BIND_1"/>
    <property type="match status" value="1"/>
</dbReference>
<evidence type="ECO:0000256" key="6">
    <source>
        <dbReference type="ARBA" id="ARBA00022490"/>
    </source>
</evidence>
<dbReference type="CDD" id="cd17988">
    <property type="entry name" value="DEXHc_TDRD9"/>
    <property type="match status" value="1"/>
</dbReference>
<evidence type="ECO:0000256" key="9">
    <source>
        <dbReference type="ARBA" id="ARBA00022801"/>
    </source>
</evidence>
<dbReference type="GO" id="GO:0003723">
    <property type="term" value="F:RNA binding"/>
    <property type="evidence" value="ECO:0007669"/>
    <property type="project" value="TreeGrafter"/>
</dbReference>
<accession>A0A8C7HQR7</accession>
<dbReference type="Pfam" id="PF00270">
    <property type="entry name" value="DEAD"/>
    <property type="match status" value="1"/>
</dbReference>
<dbReference type="InterPro" id="IPR007502">
    <property type="entry name" value="Helicase-assoc_dom"/>
</dbReference>
<evidence type="ECO:0000256" key="18">
    <source>
        <dbReference type="ARBA" id="ARBA00081664"/>
    </source>
</evidence>
<gene>
    <name evidence="21" type="primary">TDRD9</name>
    <name evidence="21" type="synonym">tdrd9</name>
</gene>
<evidence type="ECO:0000256" key="14">
    <source>
        <dbReference type="ARBA" id="ARBA00023242"/>
    </source>
</evidence>
<feature type="domain" description="Helicase C-terminal" evidence="20">
    <location>
        <begin position="243"/>
        <end position="416"/>
    </location>
</feature>
<keyword evidence="13" id="KW-0943">RNA-mediated gene silencing</keyword>
<dbReference type="Ensembl" id="ENSOKIT00005063905.1">
    <property type="protein sequence ID" value="ENSOKIP00005060118.1"/>
    <property type="gene ID" value="ENSOKIG00005025783.1"/>
</dbReference>
<organism evidence="21 22">
    <name type="scientific">Oncorhynchus kisutch</name>
    <name type="common">Coho salmon</name>
    <name type="synonym">Salmo kisutch</name>
    <dbReference type="NCBI Taxonomy" id="8019"/>
    <lineage>
        <taxon>Eukaryota</taxon>
        <taxon>Metazoa</taxon>
        <taxon>Chordata</taxon>
        <taxon>Craniata</taxon>
        <taxon>Vertebrata</taxon>
        <taxon>Euteleostomi</taxon>
        <taxon>Actinopterygii</taxon>
        <taxon>Neopterygii</taxon>
        <taxon>Teleostei</taxon>
        <taxon>Protacanthopterygii</taxon>
        <taxon>Salmoniformes</taxon>
        <taxon>Salmonidae</taxon>
        <taxon>Salmoninae</taxon>
        <taxon>Oncorhynchus</taxon>
    </lineage>
</organism>
<evidence type="ECO:0000256" key="2">
    <source>
        <dbReference type="ARBA" id="ARBA00004496"/>
    </source>
</evidence>
<dbReference type="Proteomes" id="UP000694557">
    <property type="component" value="Unassembled WGS sequence"/>
</dbReference>
<dbReference type="Pfam" id="PF21010">
    <property type="entry name" value="HA2_C"/>
    <property type="match status" value="1"/>
</dbReference>
<keyword evidence="12" id="KW-0744">Spermatogenesis</keyword>
<name>A0A8C7HQR7_ONCKI</name>
<keyword evidence="22" id="KW-1185">Reference proteome</keyword>
<dbReference type="GO" id="GO:0007283">
    <property type="term" value="P:spermatogenesis"/>
    <property type="evidence" value="ECO:0007669"/>
    <property type="project" value="UniProtKB-KW"/>
</dbReference>
<dbReference type="SUPFAM" id="SSF52540">
    <property type="entry name" value="P-loop containing nucleoside triphosphate hydrolases"/>
    <property type="match status" value="1"/>
</dbReference>
<dbReference type="CDD" id="cd18791">
    <property type="entry name" value="SF2_C_RHA"/>
    <property type="match status" value="1"/>
</dbReference>
<sequence length="966" mass="109049">MRNKTGKPDFSASAPPPPLASYDYPSLPITKNRQELISLIENNSVVIIRGATGSGKTTQLPQFILDYYSEKNAPCNLVVTQPRSIARWVARERKCTLGSLVGYQVGLEKMATEHTRLIYMTTGVLLQKLVGTKSLTEYSHIFIDEVHERTEELDFLLLVVRKLLHSNSRYIKVILMSATINCSEFAEYFGTPICSQMNPAYVFEVEGAPYAIEEFYLDDLCSLIPHRVDEPYITVEMYNVAVSLIQSFDELEAKDQRLGFKQQYSSSYVLVFLPGLGEIHYMQEALSKLVRKRLQVYPLYSSVTLEEQNGVFLVPVPGYRKIILSTNIAESSVTVPDGLIDFCLARHMVCDKETSYQSLRLTWASKTNCNQAGRVSKGYCYRLVTKEFWSNEIPDYVVPELRAPLANIMLKVKLLDMGDPRSLLSTALSPPNLNDIERTVLQHKEMGALSLGNNGQGQKRFDGELTFLGRMLANLPVDLHLGKMIVLGHVFGCLEECLIIAASLSLKSFFAMPSLQQLAGYRSKLSFAHGVRSDSIAFVNAFKAWHTSRNKGELRHPKDELEWGKENCIQIKRIREVAELYEDLKKRTSQFNMHVIENPLPMDYSSLHKQRFILQVVIAGAYYPNYFAQGEMDEDLSGHDPKTTVNLPPYSFLYYKQLQSLCGQVKSIAFDGSRGHVEFSRMTTRGSGVLPEVSLALLAHQRHPLDLFVHPSDEVESHAGSRTICHMRYVVEVGHFWGFQAGEASMEKQRYLTAEINSRELCPVPVSLYPNLLCLAPFSEGDEQDVCAALGACILLKETTLMPHIHGLPALITMLFSPVIELRTNEERTSYTGALCGLGWNVQSHEAVLPEHDTELAFDVKFGVEDITEINALCGAINRLVCEGPNGPLHLGPDRINSLQEDCRERLVRLFTKSPPREDLVPVYYEEPNKWNQVWWIPVKMEIVQKEDGKNKGVLFQLHPVTLLNM</sequence>
<evidence type="ECO:0000256" key="4">
    <source>
        <dbReference type="ARBA" id="ARBA00012552"/>
    </source>
</evidence>
<dbReference type="GO" id="GO:0031047">
    <property type="term" value="P:regulatory ncRNA-mediated gene silencing"/>
    <property type="evidence" value="ECO:0007669"/>
    <property type="project" value="UniProtKB-KW"/>
</dbReference>
<proteinExistence type="inferred from homology"/>
<evidence type="ECO:0000256" key="10">
    <source>
        <dbReference type="ARBA" id="ARBA00022806"/>
    </source>
</evidence>
<dbReference type="FunFam" id="3.40.50.300:FF:000946">
    <property type="entry name" value="putative ATP-dependent RNA helicase TDRD9"/>
    <property type="match status" value="1"/>
</dbReference>
<dbReference type="PROSITE" id="PS51194">
    <property type="entry name" value="HELICASE_CTER"/>
    <property type="match status" value="1"/>
</dbReference>
<evidence type="ECO:0000256" key="5">
    <source>
        <dbReference type="ARBA" id="ARBA00022473"/>
    </source>
</evidence>
<dbReference type="Gene3D" id="3.40.50.300">
    <property type="entry name" value="P-loop containing nucleotide triphosphate hydrolases"/>
    <property type="match status" value="2"/>
</dbReference>
<keyword evidence="10" id="KW-0347">Helicase</keyword>
<dbReference type="PANTHER" id="PTHR18934">
    <property type="entry name" value="ATP-DEPENDENT RNA HELICASE"/>
    <property type="match status" value="1"/>
</dbReference>
<dbReference type="SMART" id="SM00847">
    <property type="entry name" value="HA2"/>
    <property type="match status" value="1"/>
</dbReference>
<comment type="subcellular location">
    <subcellularLocation>
        <location evidence="2">Cytoplasm</location>
    </subcellularLocation>
    <subcellularLocation>
        <location evidence="1">Nucleus</location>
    </subcellularLocation>
</comment>
<keyword evidence="7" id="KW-0547">Nucleotide-binding</keyword>
<dbReference type="InterPro" id="IPR014001">
    <property type="entry name" value="Helicase_ATP-bd"/>
</dbReference>
<evidence type="ECO:0000256" key="16">
    <source>
        <dbReference type="ARBA" id="ARBA00047984"/>
    </source>
</evidence>
<protein>
    <recommendedName>
        <fullName evidence="17">ATP-dependent RNA helicase TDRD9</fullName>
        <ecNumber evidence="4">3.6.4.13</ecNumber>
    </recommendedName>
    <alternativeName>
        <fullName evidence="18">Tudor domain-containing protein 9</fullName>
    </alternativeName>
</protein>
<dbReference type="GO" id="GO:0016787">
    <property type="term" value="F:hydrolase activity"/>
    <property type="evidence" value="ECO:0007669"/>
    <property type="project" value="UniProtKB-KW"/>
</dbReference>
<reference evidence="21" key="2">
    <citation type="submission" date="2025-09" db="UniProtKB">
        <authorList>
            <consortium name="Ensembl"/>
        </authorList>
    </citation>
    <scope>IDENTIFICATION</scope>
</reference>
<evidence type="ECO:0000256" key="11">
    <source>
        <dbReference type="ARBA" id="ARBA00022840"/>
    </source>
</evidence>
<keyword evidence="14" id="KW-0539">Nucleus</keyword>
<evidence type="ECO:0000256" key="8">
    <source>
        <dbReference type="ARBA" id="ARBA00022782"/>
    </source>
</evidence>
<evidence type="ECO:0000256" key="17">
    <source>
        <dbReference type="ARBA" id="ARBA00074173"/>
    </source>
</evidence>
<dbReference type="GO" id="GO:0051321">
    <property type="term" value="P:meiotic cell cycle"/>
    <property type="evidence" value="ECO:0007669"/>
    <property type="project" value="UniProtKB-KW"/>
</dbReference>
<evidence type="ECO:0000313" key="21">
    <source>
        <dbReference type="Ensembl" id="ENSOKIP00005060118.1"/>
    </source>
</evidence>
<keyword evidence="8" id="KW-0221">Differentiation</keyword>
<keyword evidence="6" id="KW-0963">Cytoplasm</keyword>
<dbReference type="Gene3D" id="1.20.120.1080">
    <property type="match status" value="1"/>
</dbReference>
<dbReference type="GO" id="GO:0005634">
    <property type="term" value="C:nucleus"/>
    <property type="evidence" value="ECO:0007669"/>
    <property type="project" value="UniProtKB-SubCell"/>
</dbReference>
<dbReference type="InterPro" id="IPR002464">
    <property type="entry name" value="DNA/RNA_helicase_DEAH_CS"/>
</dbReference>
<dbReference type="InterPro" id="IPR011545">
    <property type="entry name" value="DEAD/DEAH_box_helicase_dom"/>
</dbReference>
<keyword evidence="9" id="KW-0378">Hydrolase</keyword>
<comment type="similarity">
    <text evidence="3">Belongs to the DEAD box helicase family. DEAH subfamily.</text>
</comment>